<evidence type="ECO:0000256" key="5">
    <source>
        <dbReference type="ARBA" id="ARBA00022840"/>
    </source>
</evidence>
<evidence type="ECO:0000256" key="3">
    <source>
        <dbReference type="ARBA" id="ARBA00022598"/>
    </source>
</evidence>
<gene>
    <name evidence="9" type="ORF">H9758_06380</name>
</gene>
<organism evidence="9 10">
    <name type="scientific">Candidatus Mediterraneibacter faecipullorum</name>
    <dbReference type="NCBI Taxonomy" id="2838670"/>
    <lineage>
        <taxon>Bacteria</taxon>
        <taxon>Bacillati</taxon>
        <taxon>Bacillota</taxon>
        <taxon>Clostridia</taxon>
        <taxon>Lachnospirales</taxon>
        <taxon>Lachnospiraceae</taxon>
        <taxon>Mediterraneibacter</taxon>
    </lineage>
</organism>
<evidence type="ECO:0000256" key="6">
    <source>
        <dbReference type="ARBA" id="ARBA00022917"/>
    </source>
</evidence>
<feature type="non-terminal residue" evidence="9">
    <location>
        <position position="84"/>
    </location>
</feature>
<comment type="caution">
    <text evidence="9">The sequence shown here is derived from an EMBL/GenBank/DDBJ whole genome shotgun (WGS) entry which is preliminary data.</text>
</comment>
<reference evidence="9" key="1">
    <citation type="journal article" date="2021" name="PeerJ">
        <title>Extensive microbial diversity within the chicken gut microbiome revealed by metagenomics and culture.</title>
        <authorList>
            <person name="Gilroy R."/>
            <person name="Ravi A."/>
            <person name="Getino M."/>
            <person name="Pursley I."/>
            <person name="Horton D.L."/>
            <person name="Alikhan N.F."/>
            <person name="Baker D."/>
            <person name="Gharbi K."/>
            <person name="Hall N."/>
            <person name="Watson M."/>
            <person name="Adriaenssens E.M."/>
            <person name="Foster-Nyarko E."/>
            <person name="Jarju S."/>
            <person name="Secka A."/>
            <person name="Antonio M."/>
            <person name="Oren A."/>
            <person name="Chaudhuri R.R."/>
            <person name="La Ragione R."/>
            <person name="Hildebrand F."/>
            <person name="Pallen M.J."/>
        </authorList>
    </citation>
    <scope>NUCLEOTIDE SEQUENCE</scope>
    <source>
        <strain evidence="9">ChiW19-954</strain>
    </source>
</reference>
<protein>
    <recommendedName>
        <fullName evidence="2">leucine--tRNA ligase</fullName>
        <ecNumber evidence="2">6.1.1.4</ecNumber>
    </recommendedName>
</protein>
<dbReference type="GO" id="GO:0005524">
    <property type="term" value="F:ATP binding"/>
    <property type="evidence" value="ECO:0007669"/>
    <property type="project" value="UniProtKB-KW"/>
</dbReference>
<dbReference type="InterPro" id="IPR002302">
    <property type="entry name" value="Leu-tRNA-ligase"/>
</dbReference>
<keyword evidence="5" id="KW-0067">ATP-binding</keyword>
<dbReference type="SUPFAM" id="SSF52374">
    <property type="entry name" value="Nucleotidylyl transferase"/>
    <property type="match status" value="1"/>
</dbReference>
<dbReference type="InterPro" id="IPR002300">
    <property type="entry name" value="aa-tRNA-synth_Ia"/>
</dbReference>
<evidence type="ECO:0000256" key="7">
    <source>
        <dbReference type="ARBA" id="ARBA00023146"/>
    </source>
</evidence>
<keyword evidence="6" id="KW-0648">Protein biosynthesis</keyword>
<dbReference type="PANTHER" id="PTHR43740:SF2">
    <property type="entry name" value="LEUCINE--TRNA LIGASE, MITOCHONDRIAL"/>
    <property type="match status" value="1"/>
</dbReference>
<evidence type="ECO:0000313" key="10">
    <source>
        <dbReference type="Proteomes" id="UP000823890"/>
    </source>
</evidence>
<dbReference type="Pfam" id="PF00133">
    <property type="entry name" value="tRNA-synt_1"/>
    <property type="match status" value="1"/>
</dbReference>
<dbReference type="GO" id="GO:0004823">
    <property type="term" value="F:leucine-tRNA ligase activity"/>
    <property type="evidence" value="ECO:0007669"/>
    <property type="project" value="UniProtKB-EC"/>
</dbReference>
<dbReference type="GO" id="GO:0005829">
    <property type="term" value="C:cytosol"/>
    <property type="evidence" value="ECO:0007669"/>
    <property type="project" value="TreeGrafter"/>
</dbReference>
<dbReference type="Gene3D" id="3.40.50.620">
    <property type="entry name" value="HUPs"/>
    <property type="match status" value="1"/>
</dbReference>
<evidence type="ECO:0000256" key="1">
    <source>
        <dbReference type="ARBA" id="ARBA00005594"/>
    </source>
</evidence>
<keyword evidence="7" id="KW-0030">Aminoacyl-tRNA synthetase</keyword>
<comment type="similarity">
    <text evidence="1">Belongs to the class-I aminoacyl-tRNA synthetase family.</text>
</comment>
<dbReference type="Proteomes" id="UP000823890">
    <property type="component" value="Unassembled WGS sequence"/>
</dbReference>
<evidence type="ECO:0000256" key="4">
    <source>
        <dbReference type="ARBA" id="ARBA00022741"/>
    </source>
</evidence>
<evidence type="ECO:0000256" key="2">
    <source>
        <dbReference type="ARBA" id="ARBA00013164"/>
    </source>
</evidence>
<reference evidence="9" key="2">
    <citation type="submission" date="2021-04" db="EMBL/GenBank/DDBJ databases">
        <authorList>
            <person name="Gilroy R."/>
        </authorList>
    </citation>
    <scope>NUCLEOTIDE SEQUENCE</scope>
    <source>
        <strain evidence="9">ChiW19-954</strain>
    </source>
</reference>
<dbReference type="AlphaFoldDB" id="A0A9D2NMX1"/>
<keyword evidence="3 9" id="KW-0436">Ligase</keyword>
<name>A0A9D2NMX1_9FIRM</name>
<evidence type="ECO:0000259" key="8">
    <source>
        <dbReference type="Pfam" id="PF00133"/>
    </source>
</evidence>
<feature type="domain" description="Aminoacyl-tRNA synthetase class Ia" evidence="8">
    <location>
        <begin position="16"/>
        <end position="84"/>
    </location>
</feature>
<dbReference type="EMBL" id="DWWO01000079">
    <property type="protein sequence ID" value="HJC34208.1"/>
    <property type="molecule type" value="Genomic_DNA"/>
</dbReference>
<evidence type="ECO:0000313" key="9">
    <source>
        <dbReference type="EMBL" id="HJC34208.1"/>
    </source>
</evidence>
<accession>A0A9D2NMX1</accession>
<dbReference type="GO" id="GO:0006429">
    <property type="term" value="P:leucyl-tRNA aminoacylation"/>
    <property type="evidence" value="ECO:0007669"/>
    <property type="project" value="InterPro"/>
</dbReference>
<proteinExistence type="inferred from homology"/>
<dbReference type="Gene3D" id="1.10.730.10">
    <property type="entry name" value="Isoleucyl-tRNA Synthetase, Domain 1"/>
    <property type="match status" value="1"/>
</dbReference>
<dbReference type="InterPro" id="IPR014729">
    <property type="entry name" value="Rossmann-like_a/b/a_fold"/>
</dbReference>
<sequence length="84" mass="10131">MGTKIVYNHRAIEKKWRERWEENPVNPKVDDSGKKKPKYYCLDMFPYPSGNGLHVGHWRGYVISDVWSRYKLQQGYYIIHPMGW</sequence>
<dbReference type="EC" id="6.1.1.4" evidence="2"/>
<dbReference type="PANTHER" id="PTHR43740">
    <property type="entry name" value="LEUCYL-TRNA SYNTHETASE"/>
    <property type="match status" value="1"/>
</dbReference>
<keyword evidence="4" id="KW-0547">Nucleotide-binding</keyword>